<dbReference type="GO" id="GO:0015074">
    <property type="term" value="P:DNA integration"/>
    <property type="evidence" value="ECO:0007669"/>
    <property type="project" value="InterPro"/>
</dbReference>
<dbReference type="PANTHER" id="PTHR11439">
    <property type="entry name" value="GAG-POL-RELATED RETROTRANSPOSON"/>
    <property type="match status" value="1"/>
</dbReference>
<feature type="compositionally biased region" description="Basic residues" evidence="7">
    <location>
        <begin position="6360"/>
        <end position="6371"/>
    </location>
</feature>
<feature type="compositionally biased region" description="Acidic residues" evidence="7">
    <location>
        <begin position="5851"/>
        <end position="5873"/>
    </location>
</feature>
<evidence type="ECO:0000256" key="3">
    <source>
        <dbReference type="ARBA" id="ARBA00022722"/>
    </source>
</evidence>
<dbReference type="InterPro" id="IPR004312">
    <property type="entry name" value="ATHILA_Orf1_C"/>
</dbReference>
<feature type="compositionally biased region" description="Basic residues" evidence="7">
    <location>
        <begin position="5573"/>
        <end position="5583"/>
    </location>
</feature>
<evidence type="ECO:0000313" key="9">
    <source>
        <dbReference type="EMBL" id="KAG7559380.1"/>
    </source>
</evidence>
<feature type="compositionally biased region" description="Polar residues" evidence="7">
    <location>
        <begin position="3637"/>
        <end position="3653"/>
    </location>
</feature>
<dbReference type="InterPro" id="IPR041373">
    <property type="entry name" value="RT_RNaseH"/>
</dbReference>
<reference evidence="9 10" key="1">
    <citation type="submission" date="2020-12" db="EMBL/GenBank/DDBJ databases">
        <title>Concerted genomic and epigenomic changes stabilize Arabidopsis allopolyploids.</title>
        <authorList>
            <person name="Chen Z."/>
        </authorList>
    </citation>
    <scope>NUCLEOTIDE SEQUENCE [LARGE SCALE GENOMIC DNA]</scope>
    <source>
        <strain evidence="9">Allo738</strain>
        <tissue evidence="9">Leaf</tissue>
    </source>
</reference>
<feature type="compositionally biased region" description="Polar residues" evidence="7">
    <location>
        <begin position="2061"/>
        <end position="2071"/>
    </location>
</feature>
<keyword evidence="4" id="KW-0255">Endonuclease</keyword>
<feature type="compositionally biased region" description="Basic residues" evidence="7">
    <location>
        <begin position="5879"/>
        <end position="5890"/>
    </location>
</feature>
<feature type="domain" description="Integrase catalytic" evidence="8">
    <location>
        <begin position="3294"/>
        <end position="3468"/>
    </location>
</feature>
<feature type="compositionally biased region" description="Basic and acidic residues" evidence="7">
    <location>
        <begin position="5810"/>
        <end position="5820"/>
    </location>
</feature>
<accession>A0A8T1ZMJ3</accession>
<sequence length="6436" mass="729441">MENTKIRAPVTLKGGKYLLWARTMKTILCGRGFWPHIIKSEAPRETTTNEEGLEIVLVDEEKWFQEDQMVLSVLQNSLEASILEGYSYCETPKDLWETLQNVFGNQSNLSRVFEIKKAINELTQGDMEFTQHFGKFRSLWAELEMLRPNTLDPAVINERREQDKVFGLLFTLSPAYNDLIKHLLRADKLQNLEEVCSQIQKEQGSLGLFGSKGELVSGNSSELASANRGNFNANRGKAPWCDHCKRSGHAKEKCWILHPHLKPARREPRANQATGGNLGGQEQAGTPSQALGGNGAAMMASSDLVRRSDLDALIKALKESSGNAYHALSALKPLIVDSGASHHMISDSKLINNIEPALGNVIIANGDKIPVKGVGDLELFSKKSKAFYMPTFTSNLLSVKKATTDLNCYAIFGPNDVHFQDIETSRVLGHGGTKDGLYVLEDTKLSTPLAAHFSSILVNANNAIWHARLGHPHSRALGLLLPSVSFKNDECEACILGKHCKSVFPKSNTIYENCFDLVHSDVWTSPCLSRENQKYFVTFIDEKSKYIWLTLLPSKDRVLEAFTNFQNYVTNHYNAKIKIFRSDNGGEYTSHAFKQHLAKHGIIHQTSCPYTPQQNGVAERKNRHLMEVARSMMFHTNVPKRFWSDAVVLACYLINRTPTKILQDSSPFEVLNKNKPSINHLRVFGCVCFVIIGEQRNKLDPKSVKGMFIGYSITQKGYKCYIPETRKVLVSRDVKFVESKGYYEEKNWEDIQDLTNSPSDRASNLRIILERLGVSNSQSHTNSPNSNPEPTQQQETSQHEEEEHLQEEENIQENIQENILEEGEIPSDHEEETTLSEEENLPTSDHNEESTSQEAPIALRRSQRQKFPPSNWKNTRVYYNSQAVAHPIQAVCTIAHFPEEHQVFLGQIDQHWIPQTYEEAIEHQVWRDAIAAERQAMEHNHTWEEGELPKGKKAVTSKWVFTIKYKSNGDIERYKARLVARGFTQTYGEDYRDTFAPVAKLHTVRVVLSLATNLEWELWQMDVKNAFLQGELEEEVYMKPPPGLEDHNAPGKVFKLKKAIYGLKQSPRAWYHKLSTTLLDRGFKKSEADNTLFTLPSKEGIVVILVYVDDIIISGNDKVGIQETKTFLKSVFDIKDLGELKYFLGIEVCRSKEGLFLSQRKYTLDLLSQVGKLGAKPAKTPLEDDYKANRKGELDNKPFEDVTQYRRLVGKLIYLTITRPDICFAVNVVSQHMQAPTLHHWNMVTRILKYLKGAPGQGIWMGCNKNTELVGYCDADYAGDTKDRRSTTGYCTFIGGNLVTWRSKKQKVVSLSSAEAEYRAMRKLTTELMWLKALLKDFGIDTPKPITMHCDNQAAIHIASNSVFHERTKHIEVDCHKVREQVQLGVILPCYTESEEQLADIFTKGASTKVFLSHVVFYTKVFNEVVEFGSKLNLETSTVSLRGSIEPNNEEKSFGSSRIKKGSVWDERGSRSRMLTVPRDDQTNPWYDPRFNLHRGKYLLWARTMKTILCGRGFWPHIIKSEAPRETTTNEEGLEIVLVDEEKWFQEDQMVLSVLQNSLEASILEGYSYCETPKDLWETLQNVFGNQSNLSRVFEIKKAINELTQGDMEFTQHFGKFRSLWAELEMLRPNTLDPAVINERREQDKVFGLLFTLSPAYNDLIKHLLRADKLQNLEEVCSQIQKEQGSLGLFGSKGELVSGNSSELASANRGNFNANRGKAPWCDHCKRSGHAKEKCWILHPHLKPARREPRANQATGGNLGGQEQAGTPSQALGGNGAAMMASSDLVRRSDLDALIKALKESSGNAYHALSALKPLIVDSGASHHMISDSKLINNIEPALGNVIIANGDKIPVKGVGDLELFSKKSKAFYMPTFTSNLLSVKKATTDLNCYAIFGPNDVHFQDIETSRVLGHGGTKDGLYVLEDTKLSTPLAAHFSSILVNANNAIWHARLGHPHSRALGLLLPSVSFKNDECEACILGEQRNKLDPKSVKGMFIGYSITQKGYKCYIPETRKVLVSRDVKFVESKGYYEEKNWEDIQDLTNSPSDRASNLRIILERLGVSNSQSHTNSPNSNPEPTQQQETSQHEEEEHLQEEENIQENIQENILEEGEIPSDHEEETTLSEEENLPTSDHNEESTSQEAPIALRRSQRQKFPPSNWKNTRVYYNSQAVAHPIQAVCTIAHFPEEHQVFLGQIDQHWIPQTYEEAIEHQVWRDAIAAERQAMEHNHTWEEGELPKGKKAVTSKWVFTIKYKSNGDIERYKARLVARGFTQTYGEDYRDTFAPVAKLHTVRVVLSLATNLEWELWQMDVKNAFLQGELEEEVYMKPPPGLEDHNAPGKVFKLKKAIYGLKQSPRAWYHKLSTTLLDRGFKKSEADNTLFTLPSKEGIVVILVYVDDIIISGNDKVGIQETKTFLKSVFDIKDLGELKYFLGIEVCRSKEGLFLSQRKYTLDLLSQVGKLGAKPAKTPLEDDYKANRKGELDNKPFEDVTQYRRLVGKLIYLTITRPDICFAVNVVSQHMQAPTLHHWNMVTRILKYLKGAPGQGIWMGCNKNTELVGYCDADYAGDTKDRRSTTGYCTFIGGNLVTWRSKKQKVVSLSSAEAEYRAMRKLTTELMWLKALLKDFGIDTPKPITMHCDNQAAIHIASNSVFHERTKHIEVDCHKVREQVQLGVILPCYTESEEQLADIFTKGASTKVFLSHVVFYTKVFNEVVEFGSKLNLETSTVSLRGSIEPNNEEKSFGSSRIKKGSVWDERGSRSRMLTVPRDDQTNPWYDPRFNLHHVSKAYKDLKFPVVLNGNNYLLWKRTTTNVLGGRGLTKHIESTYEEAKALEESLGKETWTQEDLTVLSALHCSLEASLLEGYSYCETSKELWDTLANVFGNESNLTRVYELKKTLGSLSQEDNDFNTHFGKYRSLVAELEMLRPFTTEATTLKDRREQDRVFGLLMTLNPTYTDVIQHILRDDKIPTLEQVCAKIQKEFGSQGLFGAKGENLPTANKAGFVKHKDKKALVCDHCNKKGHTKEDCWILHPHLKPEKFKNLKPKANVANASDGGQENEERAIVQYGQQEKALQATIQEKGGGSSSQTQETIVMNKADLESLIHSIASKFSTGGISLFTSNSHDPKSLVLDSGASHHMISNPKLLENIKPALGSVKVANGHNVPIEGIGSINLFSKRSSAFYMPKFTSNLLSVKKTTRDLNCLAIFSPNDVKLQDIKSGNVFGQGGTKDDLYVLEDTSLNSISNNVASYMIANNVKTSVVLWHNRLGHPHSRALNLLLPGFSYDCAKCEACILGKHCKVVFPKSSTIYEKCFDLVHSDVWTSPCASRDNHKYFVTFIDEKSKYTWVTLLPSKDRVYDAFINFQNYVTNHFDAKIKILRTDNGGEYTSTKLKTHLEKCGILHQTSCPYNPQQNGVAERKNRHLMEVARAMLFEKHMPKRFWGDAVLTSCYLINRIPTRILNDQSPFQVLNNQSPNIDHLKVFGSVCFVFVPGDLRNKLEPKSTKCVFIGYSTTQRGYKCYDPVMNRYYVSRDVKFMEDEAYFGEKSWEGVKDLPNSTSDRARSLKHILEHLSNGCSRQEERGAIPNDSTIEAQESGNDIAQEKGNDISQVASDNQQGSGREERSSEEVVEGNPSNEGEDIDSSSNDETYQVPQATQDPIYTRENPRRSMREKKSPSNWKNTRVYYNCQAVAHPIQATCSIDLLPEEHKAFISKLDVEFVPQRYEEAKGIKEWDNAVDDEVQAMLRNHTWDEEELPQGKRCVSSKWVFTIKYKSNGDIERYKARLVARGFTQTYGDDYRETFAPVAKQHTVKVVLSLAVNLDWELWQMDVKNAFLQGELEEEVYMTPPPGLENLVAPGKVLRLRKAIYGLKQSPRAWYHKLSSTLKANGFKKSESDHTLFTLQNDQGIVVVLIYVDDLIISGSNKEGIKSIKTSLHNAFDIKDLGVLKYFLGIEVCRSPEGLFLSQRKYTLDLLKLTGKLGAKPVSTPLEPGYKVNRKGEKDDRPYHCPEQYRRLVGKLIYLTYTRPDISFAVNQVSQHMKEPTVYHWSMVDRILKYLKGSPGQGIWMGKNSSTEIVGYCDADYGGDRNDRHSTTGFCTFIGGNLVTWKSKKQKVVSCSSAEAEYRAMKKLTNELTWLKALLKDFGIEQKTPITFHCDNQAAIHIANNPVFHERTKHVEIDCHKTREKIQDGTILPCYTESSDQLADIFTKAASIQAFPVRFLKKSREQTRPASSTTRRDGSPTSDDWSELKAPKVDLKPLPQGLRYAFLGTNSTYPVIINAALNDDEVNLLLSELKKYRELSRCMTSIFSDLIEEMGELQPPKTVKDIRSFLGHAGFYRRFIKDFSKIARPLTRLLCKEAEFEFDEDCLKAFHTIKEALVTAPVVQAPNWDYPFEIMCDASDYAVGAVLGQRIDKKLHVIYYASRTLDEAQGRYATTEKELLAVVFAFEKFRSYLVGSKVTVYTDHAALRHIYAKKDTKPRLLRWILLLQEFDMEIVDKKGIENGAADHLSRMRMEEATPIDDSMPEEQLLAIKSYEIVYNKKEIEVACAVKEEKFPWYADLVNYLICGEIPKYLDAYQKKKFFRDINHYYWDEPYLYKKGTDGLFRRCIAEEEVQGVLEHCHGSAYGGHFATFKTVQKVLQAGLWWPSMFKDAYGFIAKCDPCQRMGNITRRNEMPQNPILEVEVFDVWGIDFMGPFNPASYGNKYILVAVDYVSKWVEAIASPTNDHKVVLKLFKSIIFPRFGIPKAVISDGGSHFINKVFESLLKKHGVKHKVATPYHPQTSGQVEVSNRQIKAILARVVGVSRRDWSAKLDDTLWAYRTAFKTPIGRTPFQMLYGKSCHLPVEVEYKAIWATKLLNLDIKEAQEKRSVDLHELEEIRLEAYESSKVYKERTKAFHDKKISPKDFKAGDQVLLFNSRLRLFPGKLKSRWSGPFTIKEVLPFGAISLFAKDGSEFKVNGQRLKKNTMDGDQERKRVSSRHAARGFAIINERIPAPAWTGHASFVREDRPDHVERETVLNQGGYEPTRCHVEQGRRGGSSSSRDDDAERLARRRREISRGKRVVEADFEPTPEEEAVEMEEEEAVEMEEEIKPAKPAKRDRKKRKPPTPEEYYSYLKTLEFEGTRHPHRETMAALGIAEDIDYLAETCGLKTFMGYSFEGYQEETCQLLATLDVHFYADEQEEENERGFGYITFSVKGRDYSLTIRELNLLYGFPSKEGLVQDFDKRELQAFWKTIAGPGDYKPSKSKSSSIRSPVVRYLHQSIASMFFAKKITGTISEGELQLLDLALLFTLRNTSDGAEMVGDRGNAPLIAVFLDHLLGYKEYATTMHRSGRKGSLTIGGILTPILVAANIDVGTGDSSPTWIDMAYSRKKGYLDKTAPEGVLLYVFNHPEEGTSRLLLPCTNHTTIRAGENIDFCPPSFILYDSQVAPASPPPQAMHEDDQEQTQDAPDDYAPERFFFEEYKAPRQTKGEREAHKRIGLLQGLGKFQGKAMRGLSKKVDSLTTMVKKMALQITDLQKKSKHSPSSSEERGTLRRSGSSSMTPRHAVRADPPRYSSFEPRQRESQEESTPLPKRSQSHRRKRKVQRPSPEADSTMELDDTSSLHVEPTPEPTNPPYNTNVEQPLPESSTAPSYTQESMDEYFGAYFGTYWSKEEPHNLGTRLGIELERNEANREHPEPVSTSWARQEVELVPRSHQVSGSTYQARHVVEQDVKKLRRSRLDQAGSTSRRDGHPGATFEEGQARPGRLDVTSRNTMDGDQERKRVSSRHAARGFAIINERIPAPAWTGHASFVREDSPDRVEREMVPNQAGDEPTRRHVEQGRRGGSSSSRNDDAERLARRRREISRGKRVVEADFEPTPEEAVEMEEEEAVEMEEEIKPAKPAKRDRKKRKPPTPEEYYSYLKALEFEGTRHPHRETMTALGIAEDIDYLAETCGLKTFLGYSFEGYQEETCQLLATLDVHFYADEQEEENERGFGYITFSVKGRDHSLTIRELNLLYGFPSKEGLVQNFDKRELQAFWKTIAGPGDYIPSKSKRSSIRSPVVRYLHQSIASMFFAKKITGTMSEGELQLLDLVLLFTLRNTSDGAEMVGDRGNAPLIAVFLDHLLGYKEYAATMHRSGRKGSLTIGGILTPILVAANIDVGTGDSSPTWIDMAYLRKKGYLDKTAPEGVLLYVFNHPEEGPSRLLLPCTNHTTVRAGENIDFCPPSFILYDSQVAPASPPPQAMHEDDQEQTQDALDDYAPERFFFEEYKAPRQTKSEREAHKRIGLLQGLGKFQGKAMRGLSKKVDSLTTMVKKMALQITDLQKKSKHSPSSSEERGTLRRSGSSSMAPRHAVKADHPRYSSFEPRQRESQEESAPLPKRSQRHRSKRKVQRPSPEADSTMELDDTSSLHVEPAPESTNPPYMQDNTDVEQPPPESSTAPSYTQESMDEFLDTYFG</sequence>
<feature type="compositionally biased region" description="Basic and acidic residues" evidence="7">
    <location>
        <begin position="5789"/>
        <end position="5802"/>
    </location>
</feature>
<dbReference type="InterPro" id="IPR054722">
    <property type="entry name" value="PolX-like_BBD"/>
</dbReference>
<dbReference type="PROSITE" id="PS50994">
    <property type="entry name" value="INTEGRASE"/>
    <property type="match status" value="3"/>
</dbReference>
<keyword evidence="6" id="KW-0695">RNA-directed DNA polymerase</keyword>
<dbReference type="InterPro" id="IPR041588">
    <property type="entry name" value="Integrase_H2C2"/>
</dbReference>
<gene>
    <name evidence="9" type="ORF">ISN45_Aa05g009780</name>
</gene>
<dbReference type="InterPro" id="IPR057670">
    <property type="entry name" value="SH3_retrovirus"/>
</dbReference>
<feature type="region of interest" description="Disordered" evidence="7">
    <location>
        <begin position="2061"/>
        <end position="2094"/>
    </location>
</feature>
<dbReference type="Pfam" id="PF00665">
    <property type="entry name" value="rve"/>
    <property type="match status" value="3"/>
</dbReference>
<evidence type="ECO:0000256" key="5">
    <source>
        <dbReference type="ARBA" id="ARBA00022801"/>
    </source>
</evidence>
<feature type="region of interest" description="Disordered" evidence="7">
    <location>
        <begin position="5425"/>
        <end position="5447"/>
    </location>
</feature>
<dbReference type="Pfam" id="PF14223">
    <property type="entry name" value="Retrotran_gag_2"/>
    <property type="match status" value="3"/>
</dbReference>
<keyword evidence="5" id="KW-0378">Hydrolase</keyword>
<comment type="caution">
    <text evidence="9">The sequence shown here is derived from an EMBL/GenBank/DDBJ whole genome shotgun (WGS) entry which is preliminary data.</text>
</comment>
<feature type="compositionally biased region" description="Acidic residues" evidence="7">
    <location>
        <begin position="5062"/>
        <end position="5085"/>
    </location>
</feature>
<feature type="region of interest" description="Disordered" evidence="7">
    <location>
        <begin position="5785"/>
        <end position="5893"/>
    </location>
</feature>
<evidence type="ECO:0000256" key="6">
    <source>
        <dbReference type="ARBA" id="ARBA00022918"/>
    </source>
</evidence>
<dbReference type="Pfam" id="PF03078">
    <property type="entry name" value="ATHILA"/>
    <property type="match status" value="2"/>
</dbReference>
<dbReference type="PANTHER" id="PTHR11439:SF463">
    <property type="entry name" value="REVERSE TRANSCRIPTASE TY1_COPIA-TYPE DOMAIN-CONTAINING PROTEIN"/>
    <property type="match status" value="1"/>
</dbReference>
<dbReference type="GO" id="GO:0003964">
    <property type="term" value="F:RNA-directed DNA polymerase activity"/>
    <property type="evidence" value="ECO:0007669"/>
    <property type="project" value="UniProtKB-KW"/>
</dbReference>
<feature type="region of interest" description="Disordered" evidence="7">
    <location>
        <begin position="4220"/>
        <end position="4244"/>
    </location>
</feature>
<keyword evidence="3" id="KW-0540">Nuclease</keyword>
<feature type="region of interest" description="Disordered" evidence="7">
    <location>
        <begin position="6299"/>
        <end position="6436"/>
    </location>
</feature>
<proteinExistence type="predicted"/>
<feature type="domain" description="Integrase catalytic" evidence="8">
    <location>
        <begin position="4671"/>
        <end position="4836"/>
    </location>
</feature>
<dbReference type="GO" id="GO:0004519">
    <property type="term" value="F:endonuclease activity"/>
    <property type="evidence" value="ECO:0007669"/>
    <property type="project" value="UniProtKB-KW"/>
</dbReference>
<evidence type="ECO:0000256" key="7">
    <source>
        <dbReference type="SAM" id="MobiDB-lite"/>
    </source>
</evidence>
<dbReference type="Proteomes" id="UP000694240">
    <property type="component" value="Chromosome 10"/>
</dbReference>
<evidence type="ECO:0000313" key="10">
    <source>
        <dbReference type="Proteomes" id="UP000694240"/>
    </source>
</evidence>
<feature type="region of interest" description="Disordered" evidence="7">
    <location>
        <begin position="5711"/>
        <end position="5765"/>
    </location>
</feature>
<feature type="region of interest" description="Disordered" evidence="7">
    <location>
        <begin position="5013"/>
        <end position="5105"/>
    </location>
</feature>
<feature type="compositionally biased region" description="Acidic residues" evidence="7">
    <location>
        <begin position="2111"/>
        <end position="2125"/>
    </location>
</feature>
<feature type="region of interest" description="Disordered" evidence="7">
    <location>
        <begin position="5511"/>
        <end position="5631"/>
    </location>
</feature>
<dbReference type="Pfam" id="PF13976">
    <property type="entry name" value="gag_pre-integrs"/>
    <property type="match status" value="2"/>
</dbReference>
<keyword evidence="1" id="KW-0808">Transferase</keyword>
<feature type="region of interest" description="Disordered" evidence="7">
    <location>
        <begin position="1746"/>
        <end position="1770"/>
    </location>
</feature>
<feature type="compositionally biased region" description="Basic and acidic residues" evidence="7">
    <location>
        <begin position="3658"/>
        <end position="3669"/>
    </location>
</feature>
<evidence type="ECO:0000259" key="8">
    <source>
        <dbReference type="PROSITE" id="PS50994"/>
    </source>
</evidence>
<feature type="compositionally biased region" description="Basic residues" evidence="7">
    <location>
        <begin position="5091"/>
        <end position="5102"/>
    </location>
</feature>
<dbReference type="GO" id="GO:0016787">
    <property type="term" value="F:hydrolase activity"/>
    <property type="evidence" value="ECO:0007669"/>
    <property type="project" value="UniProtKB-KW"/>
</dbReference>
<feature type="region of interest" description="Disordered" evidence="7">
    <location>
        <begin position="776"/>
        <end position="809"/>
    </location>
</feature>
<dbReference type="FunFam" id="3.30.420.10:FF:000032">
    <property type="entry name" value="Retrovirus-related Pol polyprotein from transposon 297-like Protein"/>
    <property type="match status" value="1"/>
</dbReference>
<feature type="compositionally biased region" description="Acidic residues" evidence="7">
    <location>
        <begin position="6426"/>
        <end position="6436"/>
    </location>
</feature>
<feature type="compositionally biased region" description="Acidic residues" evidence="7">
    <location>
        <begin position="826"/>
        <end position="840"/>
    </location>
</feature>
<feature type="compositionally biased region" description="Polar residues" evidence="7">
    <location>
        <begin position="4225"/>
        <end position="4240"/>
    </location>
</feature>
<dbReference type="InterPro" id="IPR001584">
    <property type="entry name" value="Integrase_cat-core"/>
</dbReference>
<feature type="domain" description="Integrase catalytic" evidence="8">
    <location>
        <begin position="501"/>
        <end position="675"/>
    </location>
</feature>
<dbReference type="Pfam" id="PF25597">
    <property type="entry name" value="SH3_retrovirus"/>
    <property type="match status" value="3"/>
</dbReference>
<evidence type="ECO:0000256" key="2">
    <source>
        <dbReference type="ARBA" id="ARBA00022695"/>
    </source>
</evidence>
<evidence type="ECO:0000256" key="4">
    <source>
        <dbReference type="ARBA" id="ARBA00022759"/>
    </source>
</evidence>
<dbReference type="CDD" id="cd09274">
    <property type="entry name" value="RNase_HI_RT_Ty3"/>
    <property type="match status" value="1"/>
</dbReference>
<feature type="region of interest" description="Disordered" evidence="7">
    <location>
        <begin position="3598"/>
        <end position="3670"/>
    </location>
</feature>
<dbReference type="InterPro" id="IPR013103">
    <property type="entry name" value="RVT_2"/>
</dbReference>
<keyword evidence="10" id="KW-1185">Reference proteome</keyword>
<dbReference type="InterPro" id="IPR025724">
    <property type="entry name" value="GAG-pre-integrase_dom"/>
</dbReference>
<protein>
    <submittedName>
        <fullName evidence="9">Integrase catalytic core</fullName>
    </submittedName>
</protein>
<organism evidence="9 10">
    <name type="scientific">Arabidopsis thaliana x Arabidopsis arenosa</name>
    <dbReference type="NCBI Taxonomy" id="1240361"/>
    <lineage>
        <taxon>Eukaryota</taxon>
        <taxon>Viridiplantae</taxon>
        <taxon>Streptophyta</taxon>
        <taxon>Embryophyta</taxon>
        <taxon>Tracheophyta</taxon>
        <taxon>Spermatophyta</taxon>
        <taxon>Magnoliopsida</taxon>
        <taxon>eudicotyledons</taxon>
        <taxon>Gunneridae</taxon>
        <taxon>Pentapetalae</taxon>
        <taxon>rosids</taxon>
        <taxon>malvids</taxon>
        <taxon>Brassicales</taxon>
        <taxon>Brassicaceae</taxon>
        <taxon>Camelineae</taxon>
        <taxon>Arabidopsis</taxon>
    </lineage>
</organism>
<keyword evidence="2" id="KW-0548">Nucleotidyltransferase</keyword>
<feature type="compositionally biased region" description="Acidic residues" evidence="7">
    <location>
        <begin position="5438"/>
        <end position="5447"/>
    </location>
</feature>
<dbReference type="EMBL" id="JAEFBK010000010">
    <property type="protein sequence ID" value="KAG7559380.1"/>
    <property type="molecule type" value="Genomic_DNA"/>
</dbReference>
<dbReference type="FunFam" id="3.10.20.370:FF:000001">
    <property type="entry name" value="Retrovirus-related Pol polyprotein from transposon 17.6-like protein"/>
    <property type="match status" value="1"/>
</dbReference>
<feature type="compositionally biased region" description="Polar residues" evidence="7">
    <location>
        <begin position="776"/>
        <end position="786"/>
    </location>
</feature>
<feature type="compositionally biased region" description="Polar residues" evidence="7">
    <location>
        <begin position="6396"/>
        <end position="6406"/>
    </location>
</feature>
<dbReference type="Pfam" id="PF22936">
    <property type="entry name" value="Pol_BBD"/>
    <property type="match status" value="3"/>
</dbReference>
<feature type="compositionally biased region" description="Polar residues" evidence="7">
    <location>
        <begin position="6416"/>
        <end position="6425"/>
    </location>
</feature>
<feature type="compositionally biased region" description="Basic and acidic residues" evidence="7">
    <location>
        <begin position="6333"/>
        <end position="6351"/>
    </location>
</feature>
<evidence type="ECO:0000256" key="1">
    <source>
        <dbReference type="ARBA" id="ARBA00022679"/>
    </source>
</evidence>
<feature type="region of interest" description="Disordered" evidence="7">
    <location>
        <begin position="265"/>
        <end position="289"/>
    </location>
</feature>
<dbReference type="Pfam" id="PF17917">
    <property type="entry name" value="RT_RNaseH"/>
    <property type="match status" value="1"/>
</dbReference>
<name>A0A8T1ZMJ3_9BRAS</name>
<dbReference type="CDD" id="cd09272">
    <property type="entry name" value="RNase_HI_RT_Ty1"/>
    <property type="match status" value="3"/>
</dbReference>
<dbReference type="Pfam" id="PF17921">
    <property type="entry name" value="Integrase_H2C2"/>
    <property type="match status" value="1"/>
</dbReference>
<dbReference type="Pfam" id="PF07727">
    <property type="entry name" value="RVT_2"/>
    <property type="match status" value="3"/>
</dbReference>
<feature type="region of interest" description="Disordered" evidence="7">
    <location>
        <begin position="826"/>
        <end position="872"/>
    </location>
</feature>
<feature type="region of interest" description="Disordered" evidence="7">
    <location>
        <begin position="2111"/>
        <end position="2157"/>
    </location>
</feature>
<dbReference type="FunFam" id="3.30.70.270:FF:000020">
    <property type="entry name" value="Transposon Tf2-6 polyprotein-like Protein"/>
    <property type="match status" value="1"/>
</dbReference>
<feature type="compositionally biased region" description="Polar residues" evidence="7">
    <location>
        <begin position="3601"/>
        <end position="3611"/>
    </location>
</feature>